<feature type="region of interest" description="Disordered" evidence="1">
    <location>
        <begin position="225"/>
        <end position="259"/>
    </location>
</feature>
<gene>
    <name evidence="2" type="ORF">RRG08_007892</name>
</gene>
<name>A0AAE0XX04_9GAST</name>
<evidence type="ECO:0000313" key="2">
    <source>
        <dbReference type="EMBL" id="KAK3720271.1"/>
    </source>
</evidence>
<feature type="compositionally biased region" description="Basic and acidic residues" evidence="1">
    <location>
        <begin position="243"/>
        <end position="252"/>
    </location>
</feature>
<dbReference type="EMBL" id="JAWDGP010007407">
    <property type="protein sequence ID" value="KAK3720271.1"/>
    <property type="molecule type" value="Genomic_DNA"/>
</dbReference>
<dbReference type="Proteomes" id="UP001283361">
    <property type="component" value="Unassembled WGS sequence"/>
</dbReference>
<dbReference type="AlphaFoldDB" id="A0AAE0XX04"/>
<sequence>MRSGASGPNVFALGNLVPRLTPRPARPSSERYEGARRPKMFCMLGLVSHPRPAHICIGCPIGARRGGTLGKPWEPWWSVSPEVGKVEWAFLSGGVYHPEAGKIIWAVLSGRDEGARRPNVFCMQGGVSHPEAGVKKLGRPLGVRRGGTLGEPWEPSVGCLARGRQDYLGRPLGARRGCTLGSPWKPSVGCLAPRPARLFGPSSRGETWLYLGSPWEPWFHFGGRERITGGRSGEGGDGFRAVRGQDENEGPRGKAKKSH</sequence>
<protein>
    <submittedName>
        <fullName evidence="2">Uncharacterized protein</fullName>
    </submittedName>
</protein>
<keyword evidence="3" id="KW-1185">Reference proteome</keyword>
<comment type="caution">
    <text evidence="2">The sequence shown here is derived from an EMBL/GenBank/DDBJ whole genome shotgun (WGS) entry which is preliminary data.</text>
</comment>
<evidence type="ECO:0000313" key="3">
    <source>
        <dbReference type="Proteomes" id="UP001283361"/>
    </source>
</evidence>
<proteinExistence type="predicted"/>
<evidence type="ECO:0000256" key="1">
    <source>
        <dbReference type="SAM" id="MobiDB-lite"/>
    </source>
</evidence>
<reference evidence="2" key="1">
    <citation type="journal article" date="2023" name="G3 (Bethesda)">
        <title>A reference genome for the long-term kleptoplast-retaining sea slug Elysia crispata morphotype clarki.</title>
        <authorList>
            <person name="Eastman K.E."/>
            <person name="Pendleton A.L."/>
            <person name="Shaikh M.A."/>
            <person name="Suttiyut T."/>
            <person name="Ogas R."/>
            <person name="Tomko P."/>
            <person name="Gavelis G."/>
            <person name="Widhalm J.R."/>
            <person name="Wisecaver J.H."/>
        </authorList>
    </citation>
    <scope>NUCLEOTIDE SEQUENCE</scope>
    <source>
        <strain evidence="2">ECLA1</strain>
    </source>
</reference>
<organism evidence="2 3">
    <name type="scientific">Elysia crispata</name>
    <name type="common">lettuce slug</name>
    <dbReference type="NCBI Taxonomy" id="231223"/>
    <lineage>
        <taxon>Eukaryota</taxon>
        <taxon>Metazoa</taxon>
        <taxon>Spiralia</taxon>
        <taxon>Lophotrochozoa</taxon>
        <taxon>Mollusca</taxon>
        <taxon>Gastropoda</taxon>
        <taxon>Heterobranchia</taxon>
        <taxon>Euthyneura</taxon>
        <taxon>Panpulmonata</taxon>
        <taxon>Sacoglossa</taxon>
        <taxon>Placobranchoidea</taxon>
        <taxon>Plakobranchidae</taxon>
        <taxon>Elysia</taxon>
    </lineage>
</organism>
<accession>A0AAE0XX04</accession>